<dbReference type="PROSITE" id="PS51257">
    <property type="entry name" value="PROKAR_LIPOPROTEIN"/>
    <property type="match status" value="1"/>
</dbReference>
<gene>
    <name evidence="3" type="ORF">JI746_03665</name>
</gene>
<protein>
    <recommendedName>
        <fullName evidence="5">DnrO protein</fullName>
    </recommendedName>
</protein>
<reference evidence="3 4" key="1">
    <citation type="journal article" date="2017" name="Int. J. Syst. Evol. Microbiol.">
        <title>Ramlibacter alkalitolerans sp. nov., alkali-tolerant bacterium isolated from soil of ginseng.</title>
        <authorList>
            <person name="Lee D.H."/>
            <person name="Cha C.J."/>
        </authorList>
    </citation>
    <scope>NUCLEOTIDE SEQUENCE [LARGE SCALE GENOMIC DNA]</scope>
    <source>
        <strain evidence="3 4">KACC 19305</strain>
    </source>
</reference>
<feature type="signal peptide" evidence="2">
    <location>
        <begin position="1"/>
        <end position="28"/>
    </location>
</feature>
<feature type="compositionally biased region" description="Basic and acidic residues" evidence="1">
    <location>
        <begin position="50"/>
        <end position="59"/>
    </location>
</feature>
<dbReference type="RefSeq" id="WP_201687438.1">
    <property type="nucleotide sequence ID" value="NZ_JAEQND010000002.1"/>
</dbReference>
<proteinExistence type="predicted"/>
<dbReference type="Proteomes" id="UP000622707">
    <property type="component" value="Unassembled WGS sequence"/>
</dbReference>
<name>A0ABS1JJ24_9BURK</name>
<comment type="caution">
    <text evidence="3">The sequence shown here is derived from an EMBL/GenBank/DDBJ whole genome shotgun (WGS) entry which is preliminary data.</text>
</comment>
<feature type="chain" id="PRO_5045485595" description="DnrO protein" evidence="2">
    <location>
        <begin position="29"/>
        <end position="168"/>
    </location>
</feature>
<evidence type="ECO:0008006" key="5">
    <source>
        <dbReference type="Google" id="ProtNLM"/>
    </source>
</evidence>
<evidence type="ECO:0000256" key="2">
    <source>
        <dbReference type="SAM" id="SignalP"/>
    </source>
</evidence>
<organism evidence="3 4">
    <name type="scientific">Ramlibacter alkalitolerans</name>
    <dbReference type="NCBI Taxonomy" id="2039631"/>
    <lineage>
        <taxon>Bacteria</taxon>
        <taxon>Pseudomonadati</taxon>
        <taxon>Pseudomonadota</taxon>
        <taxon>Betaproteobacteria</taxon>
        <taxon>Burkholderiales</taxon>
        <taxon>Comamonadaceae</taxon>
        <taxon>Ramlibacter</taxon>
    </lineage>
</organism>
<accession>A0ABS1JJ24</accession>
<evidence type="ECO:0000313" key="4">
    <source>
        <dbReference type="Proteomes" id="UP000622707"/>
    </source>
</evidence>
<evidence type="ECO:0000256" key="1">
    <source>
        <dbReference type="SAM" id="MobiDB-lite"/>
    </source>
</evidence>
<dbReference type="EMBL" id="JAEQND010000002">
    <property type="protein sequence ID" value="MBL0424196.1"/>
    <property type="molecule type" value="Genomic_DNA"/>
</dbReference>
<evidence type="ECO:0000313" key="3">
    <source>
        <dbReference type="EMBL" id="MBL0424196.1"/>
    </source>
</evidence>
<sequence length="168" mass="17359">MKHFNPWTMSIMAAALAVGAACGPVALAAPAASPHAHEHAHGGTPAPRPESGRKWASDAPLREGMTRIRSLVAPKLDRGSTMTAEESAALAVRIEGEVGTIVANCKLPPQADAALHAILSELMTGTGAMAGRTPQADRAHGLVQVAAAVNDYGRSFEHPGFRPLPAAH</sequence>
<keyword evidence="2" id="KW-0732">Signal</keyword>
<keyword evidence="4" id="KW-1185">Reference proteome</keyword>
<feature type="region of interest" description="Disordered" evidence="1">
    <location>
        <begin position="33"/>
        <end position="59"/>
    </location>
</feature>